<keyword evidence="4" id="KW-1185">Reference proteome</keyword>
<reference evidence="3 4" key="1">
    <citation type="submission" date="2024-03" db="EMBL/GenBank/DDBJ databases">
        <title>Draft genome sequence of Pseudonocardia nematodicida JCM 31783.</title>
        <authorList>
            <person name="Butdee W."/>
            <person name="Duangmal K."/>
        </authorList>
    </citation>
    <scope>NUCLEOTIDE SEQUENCE [LARGE SCALE GENOMIC DNA]</scope>
    <source>
        <strain evidence="3 4">JCM 31783</strain>
    </source>
</reference>
<dbReference type="Proteomes" id="UP001494902">
    <property type="component" value="Unassembled WGS sequence"/>
</dbReference>
<dbReference type="InterPro" id="IPR004163">
    <property type="entry name" value="CoA_transf_BS"/>
</dbReference>
<proteinExistence type="inferred from homology"/>
<dbReference type="SUPFAM" id="SSF100950">
    <property type="entry name" value="NagB/RpiA/CoA transferase-like"/>
    <property type="match status" value="1"/>
</dbReference>
<dbReference type="SMART" id="SM00882">
    <property type="entry name" value="CoA_trans"/>
    <property type="match status" value="1"/>
</dbReference>
<name>A0ABV1KFJ2_9PSEU</name>
<dbReference type="InterPro" id="IPR004165">
    <property type="entry name" value="CoA_trans_fam_I"/>
</dbReference>
<dbReference type="PANTHER" id="PTHR13707">
    <property type="entry name" value="KETOACID-COENZYME A TRANSFERASE"/>
    <property type="match status" value="1"/>
</dbReference>
<evidence type="ECO:0000256" key="1">
    <source>
        <dbReference type="ARBA" id="ARBA00005612"/>
    </source>
</evidence>
<comment type="caution">
    <text evidence="3">The sequence shown here is derived from an EMBL/GenBank/DDBJ whole genome shotgun (WGS) entry which is preliminary data.</text>
</comment>
<dbReference type="PANTHER" id="PTHR13707:SF60">
    <property type="entry name" value="ACETATE COA-TRANSFERASE SUBUNIT ALPHA"/>
    <property type="match status" value="1"/>
</dbReference>
<dbReference type="InterPro" id="IPR037171">
    <property type="entry name" value="NagB/RpiA_transferase-like"/>
</dbReference>
<dbReference type="GO" id="GO:0016740">
    <property type="term" value="F:transferase activity"/>
    <property type="evidence" value="ECO:0007669"/>
    <property type="project" value="UniProtKB-KW"/>
</dbReference>
<dbReference type="EMBL" id="JBEDNQ010000010">
    <property type="protein sequence ID" value="MEQ3553229.1"/>
    <property type="molecule type" value="Genomic_DNA"/>
</dbReference>
<dbReference type="InterPro" id="IPR012792">
    <property type="entry name" value="3-oxoacid_CoA-transf_A"/>
</dbReference>
<comment type="similarity">
    <text evidence="1">Belongs to the 3-oxoacid CoA-transferase subunit A family.</text>
</comment>
<dbReference type="NCBIfam" id="TIGR02429">
    <property type="entry name" value="pcaI_scoA_fam"/>
    <property type="match status" value="1"/>
</dbReference>
<evidence type="ECO:0000256" key="2">
    <source>
        <dbReference type="ARBA" id="ARBA00022679"/>
    </source>
</evidence>
<organism evidence="3 4">
    <name type="scientific">Pseudonocardia nematodicida</name>
    <dbReference type="NCBI Taxonomy" id="1206997"/>
    <lineage>
        <taxon>Bacteria</taxon>
        <taxon>Bacillati</taxon>
        <taxon>Actinomycetota</taxon>
        <taxon>Actinomycetes</taxon>
        <taxon>Pseudonocardiales</taxon>
        <taxon>Pseudonocardiaceae</taxon>
        <taxon>Pseudonocardia</taxon>
    </lineage>
</organism>
<sequence length="253" mass="26554">MDKVVSSAAEAVADIGDGASLAVGGFGMSGVPTVLIAALLEQGATDLETISNNLGVDGFGLGTLLAAGRIRRTIGSYVGNNKEFARQYLAGELELELTPQGTLAERLRAGGAGIPAFYTPAGVGTLVADGGLPWRYAADGSVAVMSPEKEVREFDGVSYVLERALTPDFGLVHAWKGDRHGNLVYRRAARNFNPDCAAAGRVTIAQVEHLVEPGELDPDEVHTPGIHVQRVLHVPGVEKPVEFRTVSDRKAGG</sequence>
<evidence type="ECO:0000313" key="3">
    <source>
        <dbReference type="EMBL" id="MEQ3553229.1"/>
    </source>
</evidence>
<keyword evidence="2 3" id="KW-0808">Transferase</keyword>
<dbReference type="RefSeq" id="WP_349300301.1">
    <property type="nucleotide sequence ID" value="NZ_JBEDNQ010000010.1"/>
</dbReference>
<dbReference type="PROSITE" id="PS01273">
    <property type="entry name" value="COA_TRANSF_1"/>
    <property type="match status" value="1"/>
</dbReference>
<accession>A0ABV1KFJ2</accession>
<dbReference type="Gene3D" id="3.40.1080.10">
    <property type="entry name" value="Glutaconate Coenzyme A-transferase"/>
    <property type="match status" value="1"/>
</dbReference>
<protein>
    <submittedName>
        <fullName evidence="3">CoA transferase subunit A</fullName>
    </submittedName>
</protein>
<evidence type="ECO:0000313" key="4">
    <source>
        <dbReference type="Proteomes" id="UP001494902"/>
    </source>
</evidence>
<gene>
    <name evidence="3" type="ORF">WIS52_22395</name>
</gene>
<dbReference type="Pfam" id="PF01144">
    <property type="entry name" value="CoA_trans"/>
    <property type="match status" value="1"/>
</dbReference>